<feature type="domain" description="STING ligand-binding" evidence="1">
    <location>
        <begin position="155"/>
        <end position="315"/>
    </location>
</feature>
<protein>
    <recommendedName>
        <fullName evidence="1">STING ligand-binding domain-containing protein</fullName>
    </recommendedName>
</protein>
<evidence type="ECO:0000313" key="3">
    <source>
        <dbReference type="Proteomes" id="UP001634394"/>
    </source>
</evidence>
<dbReference type="PANTHER" id="PTHR34339:SF1">
    <property type="entry name" value="STIMULATOR OF INTERFERON GENES PROTEIN"/>
    <property type="match status" value="1"/>
</dbReference>
<dbReference type="InterPro" id="IPR035897">
    <property type="entry name" value="Toll_tir_struct_dom_sf"/>
</dbReference>
<dbReference type="InterPro" id="IPR029158">
    <property type="entry name" value="STING"/>
</dbReference>
<evidence type="ECO:0000313" key="2">
    <source>
        <dbReference type="EMBL" id="KAL3848165.1"/>
    </source>
</evidence>
<keyword evidence="3" id="KW-1185">Reference proteome</keyword>
<dbReference type="Gene3D" id="3.40.50.12100">
    <property type="entry name" value="Stimulator of interferon genes protein"/>
    <property type="match status" value="2"/>
</dbReference>
<dbReference type="InterPro" id="IPR055432">
    <property type="entry name" value="STING_LBD"/>
</dbReference>
<dbReference type="SUPFAM" id="SSF52200">
    <property type="entry name" value="Toll/Interleukin receptor TIR domain"/>
    <property type="match status" value="1"/>
</dbReference>
<dbReference type="InterPro" id="IPR038623">
    <property type="entry name" value="STING_C_sf"/>
</dbReference>
<sequence>MNEAGSQDECDVFLVHSNYSDDIRKAEYIYTILERNNLSCVPSAIGQIGKPLLEGTVYMIEHSVKTLVLVTLESFKIPWLKLDLILALENAVHSRKACVRLLVEGDQREEFKELGLLGSVPYLSVDFNRSDWEEKLLEEVQKDPEIMDNPLPAGNLALGQVYSVVVGYYGTVLPCLSKILTENQTVKQNLSTTSTRFFILIPSDCKILNPLTQCRDSRIERVDVRLCVKTEDYCGKERTYFVTLYKITDGSTVYYFVGEIPYVLNTISMLHAKGSIVEVDRSYEVNRFLWTLESVLTHRKHDDCKDTFHVIKFEPQLLVDTILTQIKKDVTPGLNAKCVMTPQAKLDNSVKGQSYEFDAAIVYDDEVSTDQMIAQNISDALCKNNFTFSFEEPGKPKLEFLDKARWKIIILSKESRLRPICCFALASSINNDKDKDENKDKEESTNKVKAKVRVIPVLNGIMVKEIPQFMYWMSCIYTNENYIDSLLNIMTGQELELDHCLPRGNVYTGLVWGYILNYLPIPLIGKALGSDIQPVGADLTNRIKMTLRDKSITCGCMRKLYLCIPKSCEDRKLDDADGIAKIGELEAVKVAERVYRLAMYMMTSPDLPDGQVCFLAEQPAPTKHLFDISKRYRNVGISEIDLHSQAEEFCKSCTANVRSETFIRDVGDLNSLCQFLFYDAVVRNVLCQTLYYNCVKHLRCAPTE</sequence>
<dbReference type="AlphaFoldDB" id="A0ABD3UFJ1"/>
<accession>A0ABD3UFJ1</accession>
<evidence type="ECO:0000259" key="1">
    <source>
        <dbReference type="Pfam" id="PF15009"/>
    </source>
</evidence>
<dbReference type="EMBL" id="JBJQND010000016">
    <property type="protein sequence ID" value="KAL3848165.1"/>
    <property type="molecule type" value="Genomic_DNA"/>
</dbReference>
<organism evidence="2 3">
    <name type="scientific">Sinanodonta woodiana</name>
    <name type="common">Chinese pond mussel</name>
    <name type="synonym">Anodonta woodiana</name>
    <dbReference type="NCBI Taxonomy" id="1069815"/>
    <lineage>
        <taxon>Eukaryota</taxon>
        <taxon>Metazoa</taxon>
        <taxon>Spiralia</taxon>
        <taxon>Lophotrochozoa</taxon>
        <taxon>Mollusca</taxon>
        <taxon>Bivalvia</taxon>
        <taxon>Autobranchia</taxon>
        <taxon>Heteroconchia</taxon>
        <taxon>Palaeoheterodonta</taxon>
        <taxon>Unionida</taxon>
        <taxon>Unionoidea</taxon>
        <taxon>Unionidae</taxon>
        <taxon>Unioninae</taxon>
        <taxon>Sinanodonta</taxon>
    </lineage>
</organism>
<dbReference type="PANTHER" id="PTHR34339">
    <property type="entry name" value="STIMULATOR OF INTERFERON GENES PROTEIN"/>
    <property type="match status" value="1"/>
</dbReference>
<proteinExistence type="predicted"/>
<name>A0ABD3UFJ1_SINWO</name>
<gene>
    <name evidence="2" type="ORF">ACJMK2_019039</name>
</gene>
<comment type="caution">
    <text evidence="2">The sequence shown here is derived from an EMBL/GenBank/DDBJ whole genome shotgun (WGS) entry which is preliminary data.</text>
</comment>
<dbReference type="Pfam" id="PF15009">
    <property type="entry name" value="STING_LBD"/>
    <property type="match status" value="1"/>
</dbReference>
<reference evidence="2 3" key="1">
    <citation type="submission" date="2024-11" db="EMBL/GenBank/DDBJ databases">
        <title>Chromosome-level genome assembly of the freshwater bivalve Anodonta woodiana.</title>
        <authorList>
            <person name="Chen X."/>
        </authorList>
    </citation>
    <scope>NUCLEOTIDE SEQUENCE [LARGE SCALE GENOMIC DNA]</scope>
    <source>
        <strain evidence="2">MN2024</strain>
        <tissue evidence="2">Gills</tissue>
    </source>
</reference>
<dbReference type="Proteomes" id="UP001634394">
    <property type="component" value="Unassembled WGS sequence"/>
</dbReference>